<comment type="caution">
    <text evidence="3">The sequence shown here is derived from an EMBL/GenBank/DDBJ whole genome shotgun (WGS) entry which is preliminary data.</text>
</comment>
<dbReference type="SUPFAM" id="SSF53474">
    <property type="entry name" value="alpha/beta-Hydrolases"/>
    <property type="match status" value="1"/>
</dbReference>
<evidence type="ECO:0000313" key="4">
    <source>
        <dbReference type="Proteomes" id="UP001500603"/>
    </source>
</evidence>
<dbReference type="InterPro" id="IPR008979">
    <property type="entry name" value="Galactose-bd-like_sf"/>
</dbReference>
<organism evidence="3 4">
    <name type="scientific">Nocardia callitridis</name>
    <dbReference type="NCBI Taxonomy" id="648753"/>
    <lineage>
        <taxon>Bacteria</taxon>
        <taxon>Bacillati</taxon>
        <taxon>Actinomycetota</taxon>
        <taxon>Actinomycetes</taxon>
        <taxon>Mycobacteriales</taxon>
        <taxon>Nocardiaceae</taxon>
        <taxon>Nocardia</taxon>
    </lineage>
</organism>
<dbReference type="RefSeq" id="WP_345498481.1">
    <property type="nucleotide sequence ID" value="NZ_BAABJM010000006.1"/>
</dbReference>
<dbReference type="PROSITE" id="PS51257">
    <property type="entry name" value="PROKAR_LIPOPROTEIN"/>
    <property type="match status" value="1"/>
</dbReference>
<dbReference type="Pfam" id="PF08530">
    <property type="entry name" value="PepX_C"/>
    <property type="match status" value="1"/>
</dbReference>
<dbReference type="InterPro" id="IPR013736">
    <property type="entry name" value="Xaa-Pro_dipept_C"/>
</dbReference>
<evidence type="ECO:0000256" key="1">
    <source>
        <dbReference type="ARBA" id="ARBA00022801"/>
    </source>
</evidence>
<dbReference type="Gene3D" id="3.40.50.1820">
    <property type="entry name" value="alpha/beta hydrolase"/>
    <property type="match status" value="2"/>
</dbReference>
<dbReference type="InterPro" id="IPR005674">
    <property type="entry name" value="CocE/Ser_esterase"/>
</dbReference>
<dbReference type="SUPFAM" id="SSF49785">
    <property type="entry name" value="Galactose-binding domain-like"/>
    <property type="match status" value="1"/>
</dbReference>
<dbReference type="GO" id="GO:0016787">
    <property type="term" value="F:hydrolase activity"/>
    <property type="evidence" value="ECO:0007669"/>
    <property type="project" value="UniProtKB-KW"/>
</dbReference>
<feature type="domain" description="Xaa-Pro dipeptidyl-peptidase C-terminal" evidence="2">
    <location>
        <begin position="355"/>
        <end position="537"/>
    </location>
</feature>
<dbReference type="InterPro" id="IPR000383">
    <property type="entry name" value="Xaa-Pro-like_dom"/>
</dbReference>
<gene>
    <name evidence="3" type="ORF">GCM10023318_51000</name>
</gene>
<reference evidence="4" key="1">
    <citation type="journal article" date="2019" name="Int. J. Syst. Evol. Microbiol.">
        <title>The Global Catalogue of Microorganisms (GCM) 10K type strain sequencing project: providing services to taxonomists for standard genome sequencing and annotation.</title>
        <authorList>
            <consortium name="The Broad Institute Genomics Platform"/>
            <consortium name="The Broad Institute Genome Sequencing Center for Infectious Disease"/>
            <person name="Wu L."/>
            <person name="Ma J."/>
        </authorList>
    </citation>
    <scope>NUCLEOTIDE SEQUENCE [LARGE SCALE GENOMIC DNA]</scope>
    <source>
        <strain evidence="4">JCM 18298</strain>
    </source>
</reference>
<proteinExistence type="predicted"/>
<dbReference type="SMART" id="SM00939">
    <property type="entry name" value="PepX_C"/>
    <property type="match status" value="1"/>
</dbReference>
<sequence>MNRERAAAAATTLALALGVTLTGCGTGQNNPTPAVATADNAVTHEQNDRVPEGAKWTQHYFPSSDGSEVQLHADVLRPEGLADDAKVPVILSAGAYFGHSGQQADEHFAHTGPSDRFGDLVNDGGLLDRGYALVMVDVRGFGGSTGCLDFAGPGEQADVKAAIDWAAEQPWSTGSVGMYGKSFDAITGLAGNNLGQDALKAVVAQEPIWDLHRNFRSNGVPRTTIVAASGTYNQIADLPQLPDDDEHYRDNAAYEKKHPECLLQNTTDYQIADPDSEYWRARDFAANAKGTDTPIFITQGFLEWNTEAEGVQEFLDNHEGPERGWLGQWDHRRGNERMPDGKLATGRDGWLRETMSFFDQYVKGIAPQENYPAFAVQDSTGAWRAQDTWPVVERNATTRLGGGSYVDDGAAPGAANTFVHRSEPFAHDTRITGTPRISVPTEGHGNLMVTLYDVAPDGSASGFDRQVSTVRPGTTNIELRSTDWTIQAGHSLAVEFGTIAPGYLDNDWIDTPSNETITVRDAQLDLATNDPAHDTPTPGARAPWLDTYLAVNTKPLPGIAPTFTVENNR</sequence>
<dbReference type="EMBL" id="BAABJM010000006">
    <property type="protein sequence ID" value="GAA5064738.1"/>
    <property type="molecule type" value="Genomic_DNA"/>
</dbReference>
<evidence type="ECO:0000259" key="2">
    <source>
        <dbReference type="SMART" id="SM00939"/>
    </source>
</evidence>
<name>A0ABP9KVR3_9NOCA</name>
<accession>A0ABP9KVR3</accession>
<keyword evidence="4" id="KW-1185">Reference proteome</keyword>
<protein>
    <submittedName>
        <fullName evidence="3">CocE/NonD family hydrolase</fullName>
    </submittedName>
</protein>
<dbReference type="NCBIfam" id="TIGR00976">
    <property type="entry name" value="CocE_NonD"/>
    <property type="match status" value="1"/>
</dbReference>
<dbReference type="Proteomes" id="UP001500603">
    <property type="component" value="Unassembled WGS sequence"/>
</dbReference>
<dbReference type="InterPro" id="IPR029058">
    <property type="entry name" value="AB_hydrolase_fold"/>
</dbReference>
<dbReference type="Pfam" id="PF02129">
    <property type="entry name" value="Peptidase_S15"/>
    <property type="match status" value="1"/>
</dbReference>
<keyword evidence="1 3" id="KW-0378">Hydrolase</keyword>
<evidence type="ECO:0000313" key="3">
    <source>
        <dbReference type="EMBL" id="GAA5064738.1"/>
    </source>
</evidence>